<dbReference type="PROSITE" id="PS00211">
    <property type="entry name" value="ABC_TRANSPORTER_1"/>
    <property type="match status" value="1"/>
</dbReference>
<dbReference type="SUPFAM" id="SSF52540">
    <property type="entry name" value="P-loop containing nucleoside triphosphate hydrolases"/>
    <property type="match status" value="1"/>
</dbReference>
<dbReference type="PROSITE" id="PS50893">
    <property type="entry name" value="ABC_TRANSPORTER_2"/>
    <property type="match status" value="1"/>
</dbReference>
<comment type="similarity">
    <text evidence="1">Belongs to the ABC transporter superfamily.</text>
</comment>
<dbReference type="RefSeq" id="WP_083202684.1">
    <property type="nucleotide sequence ID" value="NZ_FLYG01000003.1"/>
</dbReference>
<evidence type="ECO:0000259" key="5">
    <source>
        <dbReference type="PROSITE" id="PS50893"/>
    </source>
</evidence>
<proteinExistence type="inferred from homology"/>
<evidence type="ECO:0000313" key="6">
    <source>
        <dbReference type="EMBL" id="CCB81276.1"/>
    </source>
</evidence>
<dbReference type="GO" id="GO:0016887">
    <property type="term" value="F:ATP hydrolysis activity"/>
    <property type="evidence" value="ECO:0007669"/>
    <property type="project" value="InterPro"/>
</dbReference>
<dbReference type="InterPro" id="IPR017871">
    <property type="entry name" value="ABC_transporter-like_CS"/>
</dbReference>
<sequence>MTEAILSVTHLNKRFKRQPVLQDVTFDCEPGRIIGLVGANGAGKTTIMKSILGLIRTEGAVTIAGQAMQFDRHPSLAQVGALIEYPSLYPYLSGWDNLRLFARDQDVAAQIQALVTQFDMSDYIHRKARTYSLGMKQKLGIALAFLNHPQLVILDEPMNGLDPQGTKQLRDFIVAQKQQGVTLLISSHILGELQKLADDLVIIDHGRVIQRTTMAAALALTEHYVVVATEHYVVVATEHDGQAKAALTAAGYQLAAGTPVKLLLAPDQSVADVLAVLQQQHITVTDVQHQDADLEQIVLTLLASSKA</sequence>
<gene>
    <name evidence="6" type="ORF">LPE_00283</name>
</gene>
<dbReference type="InterPro" id="IPR003593">
    <property type="entry name" value="AAA+_ATPase"/>
</dbReference>
<dbReference type="EMBL" id="FR871761">
    <property type="protein sequence ID" value="CCB81276.1"/>
    <property type="molecule type" value="Genomic_DNA"/>
</dbReference>
<dbReference type="SMART" id="SM00382">
    <property type="entry name" value="AAA"/>
    <property type="match status" value="1"/>
</dbReference>
<keyword evidence="4 6" id="KW-0067">ATP-binding</keyword>
<evidence type="ECO:0000256" key="3">
    <source>
        <dbReference type="ARBA" id="ARBA00022741"/>
    </source>
</evidence>
<protein>
    <submittedName>
        <fullName evidence="6">ABC transporter, ATP-binding protein</fullName>
    </submittedName>
</protein>
<dbReference type="GO" id="GO:0005524">
    <property type="term" value="F:ATP binding"/>
    <property type="evidence" value="ECO:0007669"/>
    <property type="project" value="UniProtKB-KW"/>
</dbReference>
<dbReference type="Pfam" id="PF00005">
    <property type="entry name" value="ABC_tran"/>
    <property type="match status" value="1"/>
</dbReference>
<feature type="domain" description="ABC transporter" evidence="5">
    <location>
        <begin position="6"/>
        <end position="230"/>
    </location>
</feature>
<organism evidence="6">
    <name type="scientific">Lactiplantibacillus pentosus MP-10</name>
    <dbReference type="NCBI Taxonomy" id="1028490"/>
    <lineage>
        <taxon>Bacteria</taxon>
        <taxon>Bacillati</taxon>
        <taxon>Bacillota</taxon>
        <taxon>Bacilli</taxon>
        <taxon>Lactobacillales</taxon>
        <taxon>Lactobacillaceae</taxon>
        <taxon>Lactiplantibacillus</taxon>
    </lineage>
</organism>
<reference evidence="6" key="1">
    <citation type="journal article" date="2011" name="J. Bacteriol.">
        <title>Annotated genome sequence of Lactobacillus pentosus MP-10, which has probiotic potential, from naturally fermented Alorena green table olives.</title>
        <authorList>
            <person name="Abriouel H."/>
            <person name="Benomar N."/>
            <person name="Perez Pulido R."/>
            <person name="Canamero M.M."/>
            <person name="Galvez A."/>
        </authorList>
    </citation>
    <scope>NUCLEOTIDE SEQUENCE</scope>
    <source>
        <strain evidence="6">MP-10</strain>
    </source>
</reference>
<dbReference type="Gene3D" id="3.40.50.300">
    <property type="entry name" value="P-loop containing nucleotide triphosphate hydrolases"/>
    <property type="match status" value="1"/>
</dbReference>
<dbReference type="InterPro" id="IPR003439">
    <property type="entry name" value="ABC_transporter-like_ATP-bd"/>
</dbReference>
<evidence type="ECO:0000256" key="4">
    <source>
        <dbReference type="ARBA" id="ARBA00022840"/>
    </source>
</evidence>
<name>F6IRX4_LACPE</name>
<dbReference type="PANTHER" id="PTHR43335">
    <property type="entry name" value="ABC TRANSPORTER, ATP-BINDING PROTEIN"/>
    <property type="match status" value="1"/>
</dbReference>
<dbReference type="InterPro" id="IPR027417">
    <property type="entry name" value="P-loop_NTPase"/>
</dbReference>
<keyword evidence="3" id="KW-0547">Nucleotide-binding</keyword>
<dbReference type="PANTHER" id="PTHR43335:SF4">
    <property type="entry name" value="ABC TRANSPORTER, ATP-BINDING PROTEIN"/>
    <property type="match status" value="1"/>
</dbReference>
<evidence type="ECO:0000256" key="1">
    <source>
        <dbReference type="ARBA" id="ARBA00005417"/>
    </source>
</evidence>
<keyword evidence="2" id="KW-0813">Transport</keyword>
<accession>F6IRX4</accession>
<evidence type="ECO:0000256" key="2">
    <source>
        <dbReference type="ARBA" id="ARBA00022448"/>
    </source>
</evidence>
<dbReference type="AlphaFoldDB" id="F6IRX4"/>